<evidence type="ECO:0000256" key="2">
    <source>
        <dbReference type="ARBA" id="ARBA00023444"/>
    </source>
</evidence>
<dbReference type="Proteomes" id="UP000078544">
    <property type="component" value="Unassembled WGS sequence"/>
</dbReference>
<proteinExistence type="predicted"/>
<dbReference type="EC" id="6.6.1.1" evidence="1"/>
<reference evidence="5 6" key="1">
    <citation type="journal article" date="2016" name="Genome Biol. Evol.">
        <title>Divergent and convergent evolution of fungal pathogenicity.</title>
        <authorList>
            <person name="Shang Y."/>
            <person name="Xiao G."/>
            <person name="Zheng P."/>
            <person name="Cen K."/>
            <person name="Zhan S."/>
            <person name="Wang C."/>
        </authorList>
    </citation>
    <scope>NUCLEOTIDE SEQUENCE [LARGE SCALE GENOMIC DNA]</scope>
    <source>
        <strain evidence="5 6">RCEF 2490</strain>
    </source>
</reference>
<evidence type="ECO:0000313" key="6">
    <source>
        <dbReference type="Proteomes" id="UP000078544"/>
    </source>
</evidence>
<dbReference type="Pfam" id="PF17863">
    <property type="entry name" value="AAA_lid_2"/>
    <property type="match status" value="1"/>
</dbReference>
<dbReference type="PANTHER" id="PTHR11603">
    <property type="entry name" value="AAA FAMILY ATPASE"/>
    <property type="match status" value="1"/>
</dbReference>
<name>A0A168E1K0_9HYPO</name>
<comment type="caution">
    <text evidence="5">The sequence shown here is derived from an EMBL/GenBank/DDBJ whole genome shotgun (WGS) entry which is preliminary data.</text>
</comment>
<dbReference type="PANTHER" id="PTHR11603:SF132">
    <property type="entry name" value="C2H2-TYPE DOMAIN-CONTAINING PROTEIN"/>
    <property type="match status" value="1"/>
</dbReference>
<dbReference type="OrthoDB" id="5582146at2759"/>
<keyword evidence="6" id="KW-1185">Reference proteome</keyword>
<dbReference type="EMBL" id="AZGY01000005">
    <property type="protein sequence ID" value="KZZ98325.1"/>
    <property type="molecule type" value="Genomic_DNA"/>
</dbReference>
<dbReference type="AlphaFoldDB" id="A0A168E1K0"/>
<evidence type="ECO:0000259" key="4">
    <source>
        <dbReference type="Pfam" id="PF17863"/>
    </source>
</evidence>
<comment type="pathway">
    <text evidence="2">Porphyrin-containing compound metabolism.</text>
</comment>
<dbReference type="Gene3D" id="1.10.8.80">
    <property type="entry name" value="Magnesium chelatase subunit I, C-Terminal domain"/>
    <property type="match status" value="1"/>
</dbReference>
<gene>
    <name evidence="5" type="ORF">AAL_02843</name>
</gene>
<feature type="region of interest" description="Disordered" evidence="3">
    <location>
        <begin position="87"/>
        <end position="125"/>
    </location>
</feature>
<dbReference type="GO" id="GO:0016851">
    <property type="term" value="F:magnesium chelatase activity"/>
    <property type="evidence" value="ECO:0007669"/>
    <property type="project" value="UniProtKB-EC"/>
</dbReference>
<sequence>MSSTSPLSLVDDILPRVHDLSDIELALLLCLVAHEHGILTTASPSLDSLVQELFLAATKTFGLTCAIIECSPQTSLDQFASGLLVSSAFPPPPPPPPSSSRNTPSPRPDYFVNNPRRSRLSSSSAQAPSASIANCVLAKNLHLAPRLVQIQVLELLRTGRILTRTSVHATPKRFILIPVLEASSPGTCPRLTSHLVDFFALAHWHDPEEGFLNLEEAESGGDEEHAERASTKSAVRAEALYDVAPANEPLISEDMVNQLAQLSQQVAVEVEVTRYQMNIVSFLRMHRAVRDGISPAATKHFGRIMRCLAPLHNLDYVTPALVGIAARKVYLHRIRITTPEGERSMQWGSRLEAVAALLKDVGSEHVVDEVLDTVTAPL</sequence>
<dbReference type="InterPro" id="IPR052041">
    <property type="entry name" value="Nucleic_acid_metab_PIN/TRAM"/>
</dbReference>
<protein>
    <recommendedName>
        <fullName evidence="1">magnesium chelatase</fullName>
        <ecNumber evidence="1">6.6.1.1</ecNumber>
    </recommendedName>
</protein>
<accession>A0A168E1K0</accession>
<organism evidence="5 6">
    <name type="scientific">Moelleriella libera RCEF 2490</name>
    <dbReference type="NCBI Taxonomy" id="1081109"/>
    <lineage>
        <taxon>Eukaryota</taxon>
        <taxon>Fungi</taxon>
        <taxon>Dikarya</taxon>
        <taxon>Ascomycota</taxon>
        <taxon>Pezizomycotina</taxon>
        <taxon>Sordariomycetes</taxon>
        <taxon>Hypocreomycetidae</taxon>
        <taxon>Hypocreales</taxon>
        <taxon>Clavicipitaceae</taxon>
        <taxon>Moelleriella</taxon>
    </lineage>
</organism>
<evidence type="ECO:0000313" key="5">
    <source>
        <dbReference type="EMBL" id="KZZ98325.1"/>
    </source>
</evidence>
<feature type="compositionally biased region" description="Pro residues" evidence="3">
    <location>
        <begin position="89"/>
        <end position="98"/>
    </location>
</feature>
<evidence type="ECO:0000256" key="1">
    <source>
        <dbReference type="ARBA" id="ARBA00012825"/>
    </source>
</evidence>
<feature type="domain" description="ChlI/MoxR AAA lid" evidence="4">
    <location>
        <begin position="284"/>
        <end position="343"/>
    </location>
</feature>
<evidence type="ECO:0000256" key="3">
    <source>
        <dbReference type="SAM" id="MobiDB-lite"/>
    </source>
</evidence>
<dbReference type="InterPro" id="IPR041628">
    <property type="entry name" value="ChlI/MoxR_AAA_lid"/>
</dbReference>